<evidence type="ECO:0000313" key="3">
    <source>
        <dbReference type="Proteomes" id="UP000594638"/>
    </source>
</evidence>
<evidence type="ECO:0000256" key="1">
    <source>
        <dbReference type="SAM" id="MobiDB-lite"/>
    </source>
</evidence>
<feature type="region of interest" description="Disordered" evidence="1">
    <location>
        <begin position="1"/>
        <end position="25"/>
    </location>
</feature>
<name>A0A8S0PHB6_OLEEU</name>
<protein>
    <submittedName>
        <fullName evidence="2">Uncharacterized protein</fullName>
    </submittedName>
</protein>
<feature type="compositionally biased region" description="Basic and acidic residues" evidence="1">
    <location>
        <begin position="11"/>
        <end position="21"/>
    </location>
</feature>
<sequence>MAQRCVAGAEAVEKSEEKGSGVEDGVDCWAEQPEVDCSVRFWLEQGREENKQPAVDLEEVLNEGIVVLMGCQKWRGSGAQGGAEVGYGRVGWLSRENTSTSPSRV</sequence>
<dbReference type="EMBL" id="CACTIH010000070">
    <property type="protein sequence ID" value="CAA2948761.1"/>
    <property type="molecule type" value="Genomic_DNA"/>
</dbReference>
<dbReference type="AlphaFoldDB" id="A0A8S0PHB6"/>
<gene>
    <name evidence="2" type="ORF">OLEA9_A069108</name>
</gene>
<evidence type="ECO:0000313" key="2">
    <source>
        <dbReference type="EMBL" id="CAA2948761.1"/>
    </source>
</evidence>
<keyword evidence="3" id="KW-1185">Reference proteome</keyword>
<comment type="caution">
    <text evidence="2">The sequence shown here is derived from an EMBL/GenBank/DDBJ whole genome shotgun (WGS) entry which is preliminary data.</text>
</comment>
<dbReference type="Gramene" id="OE9A069108T1">
    <property type="protein sequence ID" value="OE9A069108C1"/>
    <property type="gene ID" value="OE9A069108"/>
</dbReference>
<reference evidence="2 3" key="1">
    <citation type="submission" date="2019-12" db="EMBL/GenBank/DDBJ databases">
        <authorList>
            <person name="Alioto T."/>
            <person name="Alioto T."/>
            <person name="Gomez Garrido J."/>
        </authorList>
    </citation>
    <scope>NUCLEOTIDE SEQUENCE [LARGE SCALE GENOMIC DNA]</scope>
</reference>
<dbReference type="Proteomes" id="UP000594638">
    <property type="component" value="Unassembled WGS sequence"/>
</dbReference>
<accession>A0A8S0PHB6</accession>
<organism evidence="2 3">
    <name type="scientific">Olea europaea subsp. europaea</name>
    <dbReference type="NCBI Taxonomy" id="158383"/>
    <lineage>
        <taxon>Eukaryota</taxon>
        <taxon>Viridiplantae</taxon>
        <taxon>Streptophyta</taxon>
        <taxon>Embryophyta</taxon>
        <taxon>Tracheophyta</taxon>
        <taxon>Spermatophyta</taxon>
        <taxon>Magnoliopsida</taxon>
        <taxon>eudicotyledons</taxon>
        <taxon>Gunneridae</taxon>
        <taxon>Pentapetalae</taxon>
        <taxon>asterids</taxon>
        <taxon>lamiids</taxon>
        <taxon>Lamiales</taxon>
        <taxon>Oleaceae</taxon>
        <taxon>Oleeae</taxon>
        <taxon>Olea</taxon>
    </lineage>
</organism>
<proteinExistence type="predicted"/>